<dbReference type="InterPro" id="IPR005829">
    <property type="entry name" value="Sugar_transporter_CS"/>
</dbReference>
<feature type="transmembrane region" description="Helical" evidence="6">
    <location>
        <begin position="442"/>
        <end position="461"/>
    </location>
</feature>
<dbReference type="PROSITE" id="PS00216">
    <property type="entry name" value="SUGAR_TRANSPORT_1"/>
    <property type="match status" value="1"/>
</dbReference>
<feature type="domain" description="Major facilitator superfamily (MFS) profile" evidence="7">
    <location>
        <begin position="29"/>
        <end position="467"/>
    </location>
</feature>
<comment type="subcellular location">
    <subcellularLocation>
        <location evidence="1">Cell membrane</location>
        <topology evidence="1">Multi-pass membrane protein</topology>
    </subcellularLocation>
</comment>
<feature type="transmembrane region" description="Helical" evidence="6">
    <location>
        <begin position="324"/>
        <end position="341"/>
    </location>
</feature>
<evidence type="ECO:0000256" key="3">
    <source>
        <dbReference type="ARBA" id="ARBA00022692"/>
    </source>
</evidence>
<dbReference type="SUPFAM" id="SSF103473">
    <property type="entry name" value="MFS general substrate transporter"/>
    <property type="match status" value="1"/>
</dbReference>
<reference evidence="8 9" key="1">
    <citation type="submission" date="2018-08" db="EMBL/GenBank/DDBJ databases">
        <title>Genomic Encyclopedia of Archaeal and Bacterial Type Strains, Phase II (KMG-II): from individual species to whole genera.</title>
        <authorList>
            <person name="Goeker M."/>
        </authorList>
    </citation>
    <scope>NUCLEOTIDE SEQUENCE [LARGE SCALE GENOMIC DNA]</scope>
    <source>
        <strain evidence="8 9">DSM 45791</strain>
    </source>
</reference>
<accession>A0A3E0HEB1</accession>
<feature type="transmembrane region" description="Helical" evidence="6">
    <location>
        <begin position="415"/>
        <end position="436"/>
    </location>
</feature>
<dbReference type="InterPro" id="IPR005828">
    <property type="entry name" value="MFS_sugar_transport-like"/>
</dbReference>
<feature type="transmembrane region" description="Helical" evidence="6">
    <location>
        <begin position="20"/>
        <end position="42"/>
    </location>
</feature>
<dbReference type="PANTHER" id="PTHR23511:SF34">
    <property type="entry name" value="SYNAPTIC VESICLE GLYCOPROTEIN 2"/>
    <property type="match status" value="1"/>
</dbReference>
<keyword evidence="4 6" id="KW-1133">Transmembrane helix</keyword>
<dbReference type="GO" id="GO:0005886">
    <property type="term" value="C:plasma membrane"/>
    <property type="evidence" value="ECO:0007669"/>
    <property type="project" value="UniProtKB-SubCell"/>
</dbReference>
<comment type="caution">
    <text evidence="8">The sequence shown here is derived from an EMBL/GenBank/DDBJ whole genome shotgun (WGS) entry which is preliminary data.</text>
</comment>
<dbReference type="OrthoDB" id="9109650at2"/>
<keyword evidence="3 6" id="KW-0812">Transmembrane</keyword>
<dbReference type="Proteomes" id="UP000256269">
    <property type="component" value="Unassembled WGS sequence"/>
</dbReference>
<keyword evidence="5 6" id="KW-0472">Membrane</keyword>
<keyword evidence="2" id="KW-0813">Transport</keyword>
<feature type="transmembrane region" description="Helical" evidence="6">
    <location>
        <begin position="126"/>
        <end position="147"/>
    </location>
</feature>
<evidence type="ECO:0000256" key="5">
    <source>
        <dbReference type="ARBA" id="ARBA00023136"/>
    </source>
</evidence>
<dbReference type="Gene3D" id="1.20.1250.20">
    <property type="entry name" value="MFS general substrate transporter like domains"/>
    <property type="match status" value="1"/>
</dbReference>
<protein>
    <submittedName>
        <fullName evidence="8">Putative MFS family arabinose efflux permease</fullName>
    </submittedName>
</protein>
<dbReference type="InterPro" id="IPR036259">
    <property type="entry name" value="MFS_trans_sf"/>
</dbReference>
<evidence type="ECO:0000256" key="1">
    <source>
        <dbReference type="ARBA" id="ARBA00004651"/>
    </source>
</evidence>
<feature type="transmembrane region" description="Helical" evidence="6">
    <location>
        <begin position="291"/>
        <end position="318"/>
    </location>
</feature>
<feature type="transmembrane region" description="Helical" evidence="6">
    <location>
        <begin position="376"/>
        <end position="394"/>
    </location>
</feature>
<feature type="transmembrane region" description="Helical" evidence="6">
    <location>
        <begin position="353"/>
        <end position="370"/>
    </location>
</feature>
<dbReference type="CDD" id="cd17316">
    <property type="entry name" value="MFS_SV2_like"/>
    <property type="match status" value="1"/>
</dbReference>
<dbReference type="EMBL" id="QUNO01000009">
    <property type="protein sequence ID" value="REH43550.1"/>
    <property type="molecule type" value="Genomic_DNA"/>
</dbReference>
<dbReference type="PROSITE" id="PS00217">
    <property type="entry name" value="SUGAR_TRANSPORT_2"/>
    <property type="match status" value="1"/>
</dbReference>
<gene>
    <name evidence="8" type="ORF">BCF44_10993</name>
</gene>
<evidence type="ECO:0000256" key="6">
    <source>
        <dbReference type="SAM" id="Phobius"/>
    </source>
</evidence>
<sequence>MTATTDRAVGVPLTARIERLPLRALAPLLLGILGPGFFVNFYDSFDINVSFIQTCGQLQAGCTPQNASSWLGLPVLLSLVGYTLGALVIAPQSDRFGRRATLLVTMLITSLGALGTLLAGNYETFVLARLLTGIGIGADLAVVNTYIGEVAPSRSRARYASATFVMSTLGALTATWLGLLLTTEPAPWPSGLPVALAGGAFDSGWRWMYAIAVLLGIGGFLLRLRLPESPRWLLGKGRGSDADAIVSRVEAQALRHGPLPEPAAGADEVVGGKQAHRELFGNPLYRRRAGLLLAIWFIGYITVYGFAAGFSVLLTGLGHPPAEAAMICAVGSLGFFTQGLVSARFSERLERRHWLPVAALVTVAGAAVVAAGGGSLTVAFIGAFLIFFGFNAWIPPTYALSAESFPTRARSTGFGLVDGIGHLGGGVGLLAIAPLIPHLNTLAALGLMSSFLIVAAILAQFTPRTRNRPLEEVSP</sequence>
<dbReference type="PROSITE" id="PS50850">
    <property type="entry name" value="MFS"/>
    <property type="match status" value="1"/>
</dbReference>
<keyword evidence="9" id="KW-1185">Reference proteome</keyword>
<dbReference type="AlphaFoldDB" id="A0A3E0HEB1"/>
<evidence type="ECO:0000313" key="9">
    <source>
        <dbReference type="Proteomes" id="UP000256269"/>
    </source>
</evidence>
<dbReference type="Pfam" id="PF00083">
    <property type="entry name" value="Sugar_tr"/>
    <property type="match status" value="1"/>
</dbReference>
<name>A0A3E0HEB1_9PSEU</name>
<evidence type="ECO:0000256" key="2">
    <source>
        <dbReference type="ARBA" id="ARBA00022448"/>
    </source>
</evidence>
<dbReference type="GO" id="GO:0022857">
    <property type="term" value="F:transmembrane transporter activity"/>
    <property type="evidence" value="ECO:0007669"/>
    <property type="project" value="InterPro"/>
</dbReference>
<evidence type="ECO:0000259" key="7">
    <source>
        <dbReference type="PROSITE" id="PS50850"/>
    </source>
</evidence>
<dbReference type="PANTHER" id="PTHR23511">
    <property type="entry name" value="SYNAPTIC VESICLE GLYCOPROTEIN 2"/>
    <property type="match status" value="1"/>
</dbReference>
<dbReference type="InterPro" id="IPR020846">
    <property type="entry name" value="MFS_dom"/>
</dbReference>
<evidence type="ECO:0000256" key="4">
    <source>
        <dbReference type="ARBA" id="ARBA00022989"/>
    </source>
</evidence>
<dbReference type="RefSeq" id="WP_116177004.1">
    <property type="nucleotide sequence ID" value="NZ_CP144375.1"/>
</dbReference>
<feature type="transmembrane region" description="Helical" evidence="6">
    <location>
        <begin position="159"/>
        <end position="181"/>
    </location>
</feature>
<feature type="transmembrane region" description="Helical" evidence="6">
    <location>
        <begin position="70"/>
        <end position="90"/>
    </location>
</feature>
<evidence type="ECO:0000313" key="8">
    <source>
        <dbReference type="EMBL" id="REH43550.1"/>
    </source>
</evidence>
<proteinExistence type="predicted"/>
<organism evidence="8 9">
    <name type="scientific">Kutzneria buriramensis</name>
    <dbReference type="NCBI Taxonomy" id="1045776"/>
    <lineage>
        <taxon>Bacteria</taxon>
        <taxon>Bacillati</taxon>
        <taxon>Actinomycetota</taxon>
        <taxon>Actinomycetes</taxon>
        <taxon>Pseudonocardiales</taxon>
        <taxon>Pseudonocardiaceae</taxon>
        <taxon>Kutzneria</taxon>
    </lineage>
</organism>
<feature type="transmembrane region" description="Helical" evidence="6">
    <location>
        <begin position="102"/>
        <end position="120"/>
    </location>
</feature>
<feature type="transmembrane region" description="Helical" evidence="6">
    <location>
        <begin position="207"/>
        <end position="226"/>
    </location>
</feature>